<dbReference type="PANTHER" id="PTHR47852:SF2">
    <property type="entry name" value="WW DOMAIN-CONTAINING PROTEIN"/>
    <property type="match status" value="1"/>
</dbReference>
<dbReference type="OrthoDB" id="207369at2759"/>
<feature type="domain" description="WW" evidence="3">
    <location>
        <begin position="140"/>
        <end position="174"/>
    </location>
</feature>
<gene>
    <name evidence="4" type="ORF">Poli38472_000582</name>
</gene>
<evidence type="ECO:0000259" key="3">
    <source>
        <dbReference type="PROSITE" id="PS50020"/>
    </source>
</evidence>
<keyword evidence="1" id="KW-0175">Coiled coil</keyword>
<dbReference type="CDD" id="cd00201">
    <property type="entry name" value="WW"/>
    <property type="match status" value="3"/>
</dbReference>
<sequence>MTATEWEKYVDDSTQTPYYYNTKTGESSWDVPEGYVEPEVEEERASDAEERPEKPPRWRKYVDDSTGDAYYYDEANERTQWDEPEGFVEEDADEDDNDDNEEDGDASDPVAAVEEDAEAKDESDASADKPQTAAPETETPSEQHTWVKHIDRASGKPYYHDTVSGKTQWETPEHFTEANAAPAVSAEYLEYLNRSRAEQLARATQQALDPHGHLSRLNAVLSKIDPGSARPEDVGDEPEAADVADRARAEWQQHVDPSSQRYYYHNIVTGVTQWEKPDGPIASALGGDDYWASVGAAPDREGRQMSAFFDMSKFEENREQAKRIKEELKRKNIDWKKVAAEKKAKKKKRNSEWLFQD</sequence>
<name>A0A8K1FEH1_PYTOL</name>
<protein>
    <recommendedName>
        <fullName evidence="3">WW domain-containing protein</fullName>
    </recommendedName>
</protein>
<feature type="compositionally biased region" description="Acidic residues" evidence="2">
    <location>
        <begin position="82"/>
        <end position="106"/>
    </location>
</feature>
<dbReference type="InterPro" id="IPR036020">
    <property type="entry name" value="WW_dom_sf"/>
</dbReference>
<dbReference type="InterPro" id="IPR001202">
    <property type="entry name" value="WW_dom"/>
</dbReference>
<organism evidence="4 5">
    <name type="scientific">Pythium oligandrum</name>
    <name type="common">Mycoparasitic fungus</name>
    <dbReference type="NCBI Taxonomy" id="41045"/>
    <lineage>
        <taxon>Eukaryota</taxon>
        <taxon>Sar</taxon>
        <taxon>Stramenopiles</taxon>
        <taxon>Oomycota</taxon>
        <taxon>Peronosporomycetes</taxon>
        <taxon>Pythiales</taxon>
        <taxon>Pythiaceae</taxon>
        <taxon>Pythium</taxon>
    </lineage>
</organism>
<evidence type="ECO:0000256" key="1">
    <source>
        <dbReference type="SAM" id="Coils"/>
    </source>
</evidence>
<evidence type="ECO:0000313" key="4">
    <source>
        <dbReference type="EMBL" id="TMW60540.1"/>
    </source>
</evidence>
<evidence type="ECO:0000256" key="2">
    <source>
        <dbReference type="SAM" id="MobiDB-lite"/>
    </source>
</evidence>
<feature type="coiled-coil region" evidence="1">
    <location>
        <begin position="311"/>
        <end position="345"/>
    </location>
</feature>
<feature type="region of interest" description="Disordered" evidence="2">
    <location>
        <begin position="225"/>
        <end position="247"/>
    </location>
</feature>
<reference evidence="4" key="1">
    <citation type="submission" date="2019-03" db="EMBL/GenBank/DDBJ databases">
        <title>Long read genome sequence of the mycoparasitic Pythium oligandrum ATCC 38472 isolated from sugarbeet rhizosphere.</title>
        <authorList>
            <person name="Gaulin E."/>
        </authorList>
    </citation>
    <scope>NUCLEOTIDE SEQUENCE</scope>
    <source>
        <strain evidence="4">ATCC 38472_TT</strain>
    </source>
</reference>
<dbReference type="Proteomes" id="UP000794436">
    <property type="component" value="Unassembled WGS sequence"/>
</dbReference>
<dbReference type="EMBL" id="SPLM01000108">
    <property type="protein sequence ID" value="TMW60540.1"/>
    <property type="molecule type" value="Genomic_DNA"/>
</dbReference>
<feature type="region of interest" description="Disordered" evidence="2">
    <location>
        <begin position="1"/>
        <end position="172"/>
    </location>
</feature>
<accession>A0A8K1FEH1</accession>
<feature type="compositionally biased region" description="Polar residues" evidence="2">
    <location>
        <begin position="12"/>
        <end position="27"/>
    </location>
</feature>
<feature type="domain" description="WW" evidence="3">
    <location>
        <begin position="52"/>
        <end position="86"/>
    </location>
</feature>
<feature type="compositionally biased region" description="Basic and acidic residues" evidence="2">
    <location>
        <begin position="1"/>
        <end position="11"/>
    </location>
</feature>
<feature type="domain" description="WW" evidence="3">
    <location>
        <begin position="1"/>
        <end position="34"/>
    </location>
</feature>
<dbReference type="SMART" id="SM00456">
    <property type="entry name" value="WW"/>
    <property type="match status" value="4"/>
</dbReference>
<dbReference type="PANTHER" id="PTHR47852">
    <property type="entry name" value="OS06G0298400 PROTEIN"/>
    <property type="match status" value="1"/>
</dbReference>
<proteinExistence type="predicted"/>
<dbReference type="PROSITE" id="PS50020">
    <property type="entry name" value="WW_DOMAIN_2"/>
    <property type="match status" value="4"/>
</dbReference>
<dbReference type="PROSITE" id="PS01159">
    <property type="entry name" value="WW_DOMAIN_1"/>
    <property type="match status" value="4"/>
</dbReference>
<keyword evidence="5" id="KW-1185">Reference proteome</keyword>
<feature type="domain" description="WW" evidence="3">
    <location>
        <begin position="251"/>
        <end position="279"/>
    </location>
</feature>
<dbReference type="Pfam" id="PF00397">
    <property type="entry name" value="WW"/>
    <property type="match status" value="4"/>
</dbReference>
<dbReference type="SUPFAM" id="SSF51045">
    <property type="entry name" value="WW domain"/>
    <property type="match status" value="4"/>
</dbReference>
<dbReference type="Gene3D" id="2.20.70.10">
    <property type="match status" value="4"/>
</dbReference>
<feature type="compositionally biased region" description="Basic and acidic residues" evidence="2">
    <location>
        <begin position="43"/>
        <end position="63"/>
    </location>
</feature>
<evidence type="ECO:0000313" key="5">
    <source>
        <dbReference type="Proteomes" id="UP000794436"/>
    </source>
</evidence>
<dbReference type="AlphaFoldDB" id="A0A8K1FEH1"/>
<comment type="caution">
    <text evidence="4">The sequence shown here is derived from an EMBL/GenBank/DDBJ whole genome shotgun (WGS) entry which is preliminary data.</text>
</comment>